<evidence type="ECO:0000313" key="1">
    <source>
        <dbReference type="EMBL" id="AFA44458.1"/>
    </source>
</evidence>
<organism evidence="1 2">
    <name type="scientific">Klebsiella phage vB_KleM_RaK2</name>
    <dbReference type="NCBI Taxonomy" id="1147094"/>
    <lineage>
        <taxon>Viruses</taxon>
        <taxon>Duplodnaviria</taxon>
        <taxon>Heunggongvirae</taxon>
        <taxon>Uroviricota</taxon>
        <taxon>Caudoviricetes</taxon>
        <taxon>Alcyoneusvirus</taxon>
        <taxon>Alcyoneusvirus RaK2</taxon>
    </lineage>
</organism>
<dbReference type="Proteomes" id="UP000007524">
    <property type="component" value="Segment"/>
</dbReference>
<gene>
    <name evidence="1" type="ORF">RaK2_00185</name>
</gene>
<dbReference type="RefSeq" id="YP_007007340.1">
    <property type="nucleotide sequence ID" value="NC_019526.1"/>
</dbReference>
<accession>H6X3Z2</accession>
<evidence type="ECO:0000313" key="2">
    <source>
        <dbReference type="Proteomes" id="UP000007524"/>
    </source>
</evidence>
<reference evidence="1 2" key="1">
    <citation type="journal article" date="2012" name="J. Virol.">
        <title>Genome of Klebsiella sp.-Infecting Bacteriophage vB_KleM_RaK2.</title>
        <authorList>
            <person name="Simoliunas E."/>
            <person name="Kaliniene L."/>
            <person name="Truncaite L."/>
            <person name="Klausa V."/>
            <person name="Zajanckauskaite A."/>
            <person name="Meskys R."/>
        </authorList>
    </citation>
    <scope>NUCLEOTIDE SEQUENCE [LARGE SCALE GENOMIC DNA]</scope>
</reference>
<protein>
    <submittedName>
        <fullName evidence="1">Uncharacterized protein</fullName>
    </submittedName>
</protein>
<dbReference type="EMBL" id="JQ513383">
    <property type="protein sequence ID" value="AFA44458.1"/>
    <property type="molecule type" value="Genomic_DNA"/>
</dbReference>
<dbReference type="GeneID" id="14012773"/>
<proteinExistence type="predicted"/>
<sequence>MLKEIQKLTNSIVDFLKDKNGFSTEVSKQGVQLIVKNPNGTETLYDVYELLLYKLSANKLGGDIQLNINDSTEGKIFAINTNVNFDIHSKILEINNSFDDYKHDTIRGVFVSTQLSESTNPFSVLTMYKNGTWVRYDLTLSELLYACVNGYKLQLNDSGFVYNELRELCENVKKEMKQEENTISK</sequence>
<dbReference type="KEGG" id="vg:14012773"/>
<keyword evidence="2" id="KW-1185">Reference proteome</keyword>
<dbReference type="OrthoDB" id="16951at10239"/>
<name>H6X3Z2_9CAUD</name>